<name>A0A7C1JZA0_THERO</name>
<dbReference type="Gene3D" id="3.40.30.10">
    <property type="entry name" value="Glutaredoxin"/>
    <property type="match status" value="1"/>
</dbReference>
<evidence type="ECO:0000313" key="1">
    <source>
        <dbReference type="EMBL" id="HEF64129.1"/>
    </source>
</evidence>
<organism evidence="1">
    <name type="scientific">Thermomicrobium roseum</name>
    <dbReference type="NCBI Taxonomy" id="500"/>
    <lineage>
        <taxon>Bacteria</taxon>
        <taxon>Pseudomonadati</taxon>
        <taxon>Thermomicrobiota</taxon>
        <taxon>Thermomicrobia</taxon>
        <taxon>Thermomicrobiales</taxon>
        <taxon>Thermomicrobiaceae</taxon>
        <taxon>Thermomicrobium</taxon>
    </lineage>
</organism>
<dbReference type="InterPro" id="IPR036249">
    <property type="entry name" value="Thioredoxin-like_sf"/>
</dbReference>
<reference evidence="1" key="1">
    <citation type="journal article" date="2020" name="mSystems">
        <title>Genome- and Community-Level Interaction Insights into Carbon Utilization and Element Cycling Functions of Hydrothermarchaeota in Hydrothermal Sediment.</title>
        <authorList>
            <person name="Zhou Z."/>
            <person name="Liu Y."/>
            <person name="Xu W."/>
            <person name="Pan J."/>
            <person name="Luo Z.H."/>
            <person name="Li M."/>
        </authorList>
    </citation>
    <scope>NUCLEOTIDE SEQUENCE [LARGE SCALE GENOMIC DNA]</scope>
    <source>
        <strain evidence="1">SpSt-222</strain>
    </source>
</reference>
<sequence>MYWCRAHVLVCTANHCTQKGAQQVAARLRLELKRAGLDAEIMVNTCDSIDLCDLGPNIVVYPYGWIYRNVQVSDLPEVIASLRSGGHPVERLLLRPDSEDEVRRRELYREAVEAGSLSVEAFAALAERYGFDEVWVAEQARRGFIARKPGESGDRITVTSKARHRYGLPAEE</sequence>
<protein>
    <submittedName>
        <fullName evidence="1">(2Fe-2S) ferredoxin domain-containing protein</fullName>
    </submittedName>
</protein>
<dbReference type="SUPFAM" id="SSF52833">
    <property type="entry name" value="Thioredoxin-like"/>
    <property type="match status" value="1"/>
</dbReference>
<dbReference type="CDD" id="cd02980">
    <property type="entry name" value="TRX_Fd_family"/>
    <property type="match status" value="1"/>
</dbReference>
<gene>
    <name evidence="1" type="ORF">ENP47_00730</name>
</gene>
<proteinExistence type="predicted"/>
<dbReference type="AlphaFoldDB" id="A0A7C1JZA0"/>
<dbReference type="EMBL" id="DSJL01000001">
    <property type="protein sequence ID" value="HEF64129.1"/>
    <property type="molecule type" value="Genomic_DNA"/>
</dbReference>
<comment type="caution">
    <text evidence="1">The sequence shown here is derived from an EMBL/GenBank/DDBJ whole genome shotgun (WGS) entry which is preliminary data.</text>
</comment>
<accession>A0A7C1JZA0</accession>